<dbReference type="Proteomes" id="UP001444661">
    <property type="component" value="Unassembled WGS sequence"/>
</dbReference>
<organism evidence="1 2">
    <name type="scientific">Apiospora rasikravindrae</name>
    <dbReference type="NCBI Taxonomy" id="990691"/>
    <lineage>
        <taxon>Eukaryota</taxon>
        <taxon>Fungi</taxon>
        <taxon>Dikarya</taxon>
        <taxon>Ascomycota</taxon>
        <taxon>Pezizomycotina</taxon>
        <taxon>Sordariomycetes</taxon>
        <taxon>Xylariomycetidae</taxon>
        <taxon>Amphisphaeriales</taxon>
        <taxon>Apiosporaceae</taxon>
        <taxon>Apiospora</taxon>
    </lineage>
</organism>
<proteinExistence type="predicted"/>
<keyword evidence="2" id="KW-1185">Reference proteome</keyword>
<sequence>MQLPLPLSLMFTVLLMLQLRKLMSYLYAVLVPVHGGRQQPLLRRYVRDFLLDLVWAIVVVLIWKSTGTLDIIGRLLN</sequence>
<comment type="caution">
    <text evidence="1">The sequence shown here is derived from an EMBL/GenBank/DDBJ whole genome shotgun (WGS) entry which is preliminary data.</text>
</comment>
<gene>
    <name evidence="1" type="ORF">PG993_007948</name>
</gene>
<accession>A0ABR1SYY5</accession>
<name>A0ABR1SYY5_9PEZI</name>
<protein>
    <submittedName>
        <fullName evidence="1">Uncharacterized protein</fullName>
    </submittedName>
</protein>
<dbReference type="EMBL" id="JAQQWK010000006">
    <property type="protein sequence ID" value="KAK8039537.1"/>
    <property type="molecule type" value="Genomic_DNA"/>
</dbReference>
<reference evidence="1 2" key="1">
    <citation type="submission" date="2023-01" db="EMBL/GenBank/DDBJ databases">
        <title>Analysis of 21 Apiospora genomes using comparative genomics revels a genus with tremendous synthesis potential of carbohydrate active enzymes and secondary metabolites.</title>
        <authorList>
            <person name="Sorensen T."/>
        </authorList>
    </citation>
    <scope>NUCLEOTIDE SEQUENCE [LARGE SCALE GENOMIC DNA]</scope>
    <source>
        <strain evidence="1 2">CBS 33761</strain>
    </source>
</reference>
<evidence type="ECO:0000313" key="2">
    <source>
        <dbReference type="Proteomes" id="UP001444661"/>
    </source>
</evidence>
<evidence type="ECO:0000313" key="1">
    <source>
        <dbReference type="EMBL" id="KAK8039537.1"/>
    </source>
</evidence>